<evidence type="ECO:0000256" key="7">
    <source>
        <dbReference type="ARBA" id="ARBA00023136"/>
    </source>
</evidence>
<feature type="chain" id="PRO_5043663634" description="Malectin domain-containing protein" evidence="11">
    <location>
        <begin position="26"/>
        <end position="288"/>
    </location>
</feature>
<keyword evidence="3" id="KW-0812">Transmembrane</keyword>
<comment type="similarity">
    <text evidence="2">Belongs to the malectin family.</text>
</comment>
<evidence type="ECO:0000313" key="14">
    <source>
        <dbReference type="Proteomes" id="UP001432027"/>
    </source>
</evidence>
<name>A0AAV5T9W8_9BILA</name>
<dbReference type="AlphaFoldDB" id="A0AAV5T9W8"/>
<evidence type="ECO:0000259" key="12">
    <source>
        <dbReference type="Pfam" id="PF11721"/>
    </source>
</evidence>
<feature type="region of interest" description="Disordered" evidence="10">
    <location>
        <begin position="226"/>
        <end position="248"/>
    </location>
</feature>
<evidence type="ECO:0000256" key="9">
    <source>
        <dbReference type="ARBA" id="ARBA00023277"/>
    </source>
</evidence>
<dbReference type="Pfam" id="PF11721">
    <property type="entry name" value="Malectin"/>
    <property type="match status" value="1"/>
</dbReference>
<feature type="signal peptide" evidence="11">
    <location>
        <begin position="1"/>
        <end position="25"/>
    </location>
</feature>
<keyword evidence="7" id="KW-0472">Membrane</keyword>
<keyword evidence="14" id="KW-1185">Reference proteome</keyword>
<evidence type="ECO:0000256" key="2">
    <source>
        <dbReference type="ARBA" id="ARBA00009141"/>
    </source>
</evidence>
<proteinExistence type="inferred from homology"/>
<evidence type="ECO:0000256" key="8">
    <source>
        <dbReference type="ARBA" id="ARBA00023180"/>
    </source>
</evidence>
<comment type="caution">
    <text evidence="13">The sequence shown here is derived from an EMBL/GenBank/DDBJ whole genome shotgun (WGS) entry which is preliminary data.</text>
</comment>
<keyword evidence="8" id="KW-0325">Glycoprotein</keyword>
<dbReference type="Gene3D" id="2.60.120.430">
    <property type="entry name" value="Galactose-binding lectin"/>
    <property type="match status" value="1"/>
</dbReference>
<reference evidence="13" key="1">
    <citation type="submission" date="2023-10" db="EMBL/GenBank/DDBJ databases">
        <title>Genome assembly of Pristionchus species.</title>
        <authorList>
            <person name="Yoshida K."/>
            <person name="Sommer R.J."/>
        </authorList>
    </citation>
    <scope>NUCLEOTIDE SEQUENCE</scope>
    <source>
        <strain evidence="13">RS0144</strain>
    </source>
</reference>
<organism evidence="13 14">
    <name type="scientific">Pristionchus entomophagus</name>
    <dbReference type="NCBI Taxonomy" id="358040"/>
    <lineage>
        <taxon>Eukaryota</taxon>
        <taxon>Metazoa</taxon>
        <taxon>Ecdysozoa</taxon>
        <taxon>Nematoda</taxon>
        <taxon>Chromadorea</taxon>
        <taxon>Rhabditida</taxon>
        <taxon>Rhabditina</taxon>
        <taxon>Diplogasteromorpha</taxon>
        <taxon>Diplogasteroidea</taxon>
        <taxon>Neodiplogasteridae</taxon>
        <taxon>Pristionchus</taxon>
    </lineage>
</organism>
<evidence type="ECO:0000256" key="5">
    <source>
        <dbReference type="ARBA" id="ARBA00022824"/>
    </source>
</evidence>
<keyword evidence="4 11" id="KW-0732">Signal</keyword>
<accession>A0AAV5T9W8</accession>
<gene>
    <name evidence="13" type="ORF">PENTCL1PPCAC_11335</name>
</gene>
<keyword evidence="6" id="KW-1133">Transmembrane helix</keyword>
<keyword evidence="9" id="KW-0119">Carbohydrate metabolism</keyword>
<dbReference type="GO" id="GO:0030246">
    <property type="term" value="F:carbohydrate binding"/>
    <property type="evidence" value="ECO:0007669"/>
    <property type="project" value="InterPro"/>
</dbReference>
<evidence type="ECO:0000256" key="10">
    <source>
        <dbReference type="SAM" id="MobiDB-lite"/>
    </source>
</evidence>
<dbReference type="GO" id="GO:0005789">
    <property type="term" value="C:endoplasmic reticulum membrane"/>
    <property type="evidence" value="ECO:0007669"/>
    <property type="project" value="UniProtKB-SubCell"/>
</dbReference>
<dbReference type="PANTHER" id="PTHR13460:SF0">
    <property type="entry name" value="MALECTIN"/>
    <property type="match status" value="1"/>
</dbReference>
<dbReference type="PANTHER" id="PTHR13460">
    <property type="match status" value="1"/>
</dbReference>
<evidence type="ECO:0000256" key="3">
    <source>
        <dbReference type="ARBA" id="ARBA00022692"/>
    </source>
</evidence>
<feature type="domain" description="Malectin" evidence="12">
    <location>
        <begin position="31"/>
        <end position="191"/>
    </location>
</feature>
<feature type="non-terminal residue" evidence="13">
    <location>
        <position position="1"/>
    </location>
</feature>
<comment type="subcellular location">
    <subcellularLocation>
        <location evidence="1">Endoplasmic reticulum membrane</location>
        <topology evidence="1">Single-pass type I membrane protein</topology>
    </subcellularLocation>
</comment>
<evidence type="ECO:0000256" key="6">
    <source>
        <dbReference type="ARBA" id="ARBA00022989"/>
    </source>
</evidence>
<evidence type="ECO:0000256" key="1">
    <source>
        <dbReference type="ARBA" id="ARBA00004115"/>
    </source>
</evidence>
<dbReference type="InterPro" id="IPR039155">
    <property type="entry name" value="MLEC"/>
</dbReference>
<protein>
    <recommendedName>
        <fullName evidence="12">Malectin domain-containing protein</fullName>
    </recommendedName>
</protein>
<dbReference type="EMBL" id="BTSX01000003">
    <property type="protein sequence ID" value="GMS89160.1"/>
    <property type="molecule type" value="Genomic_DNA"/>
</dbReference>
<feature type="compositionally biased region" description="Acidic residues" evidence="10">
    <location>
        <begin position="226"/>
        <end position="235"/>
    </location>
</feature>
<dbReference type="Proteomes" id="UP001432027">
    <property type="component" value="Unassembled WGS sequence"/>
</dbReference>
<keyword evidence="5" id="KW-0256">Endoplasmic reticulum</keyword>
<evidence type="ECO:0000256" key="4">
    <source>
        <dbReference type="ARBA" id="ARBA00022729"/>
    </source>
</evidence>
<dbReference type="InterPro" id="IPR021720">
    <property type="entry name" value="Malectin_dom"/>
</dbReference>
<sequence length="288" mass="32404">TISLTVSPMMWLLFLLIHWIDSVQSGLPPLIFSVNCGGEEHVDSLGVRFGKDRSTEGESSSWGTRYSFATAYAEDHPLYQLERWSKEDSFSYSVSLPMENSEYSLDLRFSEVFFDRVGAKMFHVLLNGQPLISNLDVLKEAGGRGKPYDTIESFKIQDGNLLFGNVLLDFDGTLEISFSRGPADNPKCNALALFRGPPSSIPRPPRLQPSIQEKIQPVEKIKAAVEEEDDFEDNSSSEKFGSGPRVNDPFANQDPWDSLWPLLVAIPCLMPIVYLLYKWKSDEPNLSR</sequence>
<evidence type="ECO:0000256" key="11">
    <source>
        <dbReference type="SAM" id="SignalP"/>
    </source>
</evidence>
<evidence type="ECO:0000313" key="13">
    <source>
        <dbReference type="EMBL" id="GMS89160.1"/>
    </source>
</evidence>